<name>A0ABP3TTM6_9FLAO</name>
<keyword evidence="2" id="KW-1133">Transmembrane helix</keyword>
<dbReference type="SUPFAM" id="SSF56925">
    <property type="entry name" value="OMPA-like"/>
    <property type="match status" value="1"/>
</dbReference>
<accession>A0ABP3TTM6</accession>
<feature type="region of interest" description="Disordered" evidence="1">
    <location>
        <begin position="114"/>
        <end position="181"/>
    </location>
</feature>
<sequence length="542" mass="60296">MKMDDKKNIDRLFQEKFKDFEVTPNDAVWKKIKARKNDDRKRILIIPFWYKVAGVAALLAVILSVGSFLFPDKVTKNNVIVTNDNIQDKNVIIPKNPDIPLNDSKENIVNREPGFTQGEQENNGTNNGAITDNTTFNSNKKQTFTDNTSPSNRKVDQKNTSLTSVPKGKQNSNNLNRYDIRKNTTISEEKLTSDIAAMTSIKNSKTEMQDKTTSSNNDELPKTAVQESAIAEVKKQSKIDNNLNSDFIDPAINNNITKEAIASENKESKEIENSDNTSKKSIFDAIKEKENKETAVTTTVPKGEKRWNIAPNVAPVYYDSFGGSSIDPQFSDNTKQGEVNLSYGIQVAYAINKKLIIRSGVSKVDVGYNTEDVGFGLASLGRDENGADNTQSIVVSDYRNGFSSLAPPPGEVNSEILVTSQNPGLLNHSIGYIEVPLELKYALTDSKIGIHMIGGVSTLFLESDEVAVIAGSFRNDNVSREQTVNDVSFSGNIGIGFDYKLSDQFKINMEPIFKYQFNGFRDNAQNFRPYYFGVYTGVSFRF</sequence>
<evidence type="ECO:0000256" key="1">
    <source>
        <dbReference type="SAM" id="MobiDB-lite"/>
    </source>
</evidence>
<proteinExistence type="predicted"/>
<evidence type="ECO:0000256" key="2">
    <source>
        <dbReference type="SAM" id="Phobius"/>
    </source>
</evidence>
<keyword evidence="4" id="KW-1185">Reference proteome</keyword>
<dbReference type="EMBL" id="BAAAGE010000001">
    <property type="protein sequence ID" value="GAA0715070.1"/>
    <property type="molecule type" value="Genomic_DNA"/>
</dbReference>
<dbReference type="InterPro" id="IPR011250">
    <property type="entry name" value="OMP/PagP_B-barrel"/>
</dbReference>
<evidence type="ECO:0008006" key="5">
    <source>
        <dbReference type="Google" id="ProtNLM"/>
    </source>
</evidence>
<organism evidence="3 4">
    <name type="scientific">Aquimarina litoralis</name>
    <dbReference type="NCBI Taxonomy" id="584605"/>
    <lineage>
        <taxon>Bacteria</taxon>
        <taxon>Pseudomonadati</taxon>
        <taxon>Bacteroidota</taxon>
        <taxon>Flavobacteriia</taxon>
        <taxon>Flavobacteriales</taxon>
        <taxon>Flavobacteriaceae</taxon>
        <taxon>Aquimarina</taxon>
    </lineage>
</organism>
<comment type="caution">
    <text evidence="3">The sequence shown here is derived from an EMBL/GenBank/DDBJ whole genome shotgun (WGS) entry which is preliminary data.</text>
</comment>
<keyword evidence="2" id="KW-0812">Transmembrane</keyword>
<feature type="compositionally biased region" description="Polar residues" evidence="1">
    <location>
        <begin position="129"/>
        <end position="176"/>
    </location>
</feature>
<evidence type="ECO:0000313" key="4">
    <source>
        <dbReference type="Proteomes" id="UP001501758"/>
    </source>
</evidence>
<feature type="transmembrane region" description="Helical" evidence="2">
    <location>
        <begin position="48"/>
        <end position="70"/>
    </location>
</feature>
<gene>
    <name evidence="3" type="ORF">GCM10009430_09020</name>
</gene>
<evidence type="ECO:0000313" key="3">
    <source>
        <dbReference type="EMBL" id="GAA0715070.1"/>
    </source>
</evidence>
<dbReference type="Proteomes" id="UP001501758">
    <property type="component" value="Unassembled WGS sequence"/>
</dbReference>
<keyword evidence="2" id="KW-0472">Membrane</keyword>
<protein>
    <recommendedName>
        <fullName evidence="5">Outer membrane protein beta-barrel domain-containing protein</fullName>
    </recommendedName>
</protein>
<reference evidence="4" key="1">
    <citation type="journal article" date="2019" name="Int. J. Syst. Evol. Microbiol.">
        <title>The Global Catalogue of Microorganisms (GCM) 10K type strain sequencing project: providing services to taxonomists for standard genome sequencing and annotation.</title>
        <authorList>
            <consortium name="The Broad Institute Genomics Platform"/>
            <consortium name="The Broad Institute Genome Sequencing Center for Infectious Disease"/>
            <person name="Wu L."/>
            <person name="Ma J."/>
        </authorList>
    </citation>
    <scope>NUCLEOTIDE SEQUENCE [LARGE SCALE GENOMIC DNA]</scope>
    <source>
        <strain evidence="4">JCM 15974</strain>
    </source>
</reference>
<feature type="compositionally biased region" description="Low complexity" evidence="1">
    <location>
        <begin position="116"/>
        <end position="128"/>
    </location>
</feature>